<dbReference type="InterPro" id="IPR051447">
    <property type="entry name" value="Lipoprotein-release_system"/>
</dbReference>
<keyword evidence="6 7" id="KW-0472">Membrane</keyword>
<evidence type="ECO:0000256" key="5">
    <source>
        <dbReference type="ARBA" id="ARBA00022989"/>
    </source>
</evidence>
<organism evidence="10">
    <name type="scientific">Hydrogenobacter sp</name>
    <dbReference type="NCBI Taxonomy" id="2152829"/>
    <lineage>
        <taxon>Bacteria</taxon>
        <taxon>Pseudomonadati</taxon>
        <taxon>Aquificota</taxon>
        <taxon>Aquificia</taxon>
        <taxon>Aquificales</taxon>
        <taxon>Aquificaceae</taxon>
        <taxon>Hydrogenobacter</taxon>
    </lineage>
</organism>
<protein>
    <submittedName>
        <fullName evidence="10">ABC transporter permease</fullName>
    </submittedName>
</protein>
<dbReference type="GO" id="GO:0044874">
    <property type="term" value="P:lipoprotein localization to outer membrane"/>
    <property type="evidence" value="ECO:0007669"/>
    <property type="project" value="TreeGrafter"/>
</dbReference>
<evidence type="ECO:0000256" key="2">
    <source>
        <dbReference type="ARBA" id="ARBA00005236"/>
    </source>
</evidence>
<keyword evidence="4 7" id="KW-0812">Transmembrane</keyword>
<dbReference type="GO" id="GO:0098797">
    <property type="term" value="C:plasma membrane protein complex"/>
    <property type="evidence" value="ECO:0007669"/>
    <property type="project" value="TreeGrafter"/>
</dbReference>
<dbReference type="InterPro" id="IPR003838">
    <property type="entry name" value="ABC3_permease_C"/>
</dbReference>
<evidence type="ECO:0000256" key="3">
    <source>
        <dbReference type="ARBA" id="ARBA00022475"/>
    </source>
</evidence>
<evidence type="ECO:0000256" key="7">
    <source>
        <dbReference type="SAM" id="Phobius"/>
    </source>
</evidence>
<evidence type="ECO:0000256" key="1">
    <source>
        <dbReference type="ARBA" id="ARBA00004651"/>
    </source>
</evidence>
<dbReference type="AlphaFoldDB" id="A0A7C2VGD2"/>
<accession>A0A7C2VGD2</accession>
<dbReference type="EMBL" id="DSFP01000063">
    <property type="protein sequence ID" value="HEW46395.1"/>
    <property type="molecule type" value="Genomic_DNA"/>
</dbReference>
<sequence>MEILMKPIFSVSFRFLLSGKGSTQLVSFIALLGVSLGVSALLLTMGVFAGFQHELKEKILSASPHIIVSLLDTNKDYKDKIENIEGIKNVYSVALYQGLVSREGRISSVSVKALTPEDAHRVYGVKLKEGVAVGAGLADILGLKKGEEFLLLSPIGQRTPFGFLPRARSYVVEGIFQKGVFDQDYATVVMDIKGARDFFGDAYQLSGYEIYLRDPYKAQEIRNKIERLLGPGAIVRSWIDLNKPLFNALQVEKVGIFFVLMLMIVIASFNITSLLFMKARDKIKDIAVLRTFGLKSRQVIFIFLLQGLMLGFLGTLIGLILSLVGAYFINEYKLIRVPADVYLMDHVPVYFETRDVISTLLGALLLSLLSSLLPAYRASKEGIVRVLRNE</sequence>
<feature type="transmembrane region" description="Helical" evidence="7">
    <location>
        <begin position="254"/>
        <end position="277"/>
    </location>
</feature>
<feature type="domain" description="MacB-like periplasmic core" evidence="9">
    <location>
        <begin position="27"/>
        <end position="227"/>
    </location>
</feature>
<evidence type="ECO:0000313" key="10">
    <source>
        <dbReference type="EMBL" id="HEW46395.1"/>
    </source>
</evidence>
<evidence type="ECO:0000256" key="6">
    <source>
        <dbReference type="ARBA" id="ARBA00023136"/>
    </source>
</evidence>
<dbReference type="PANTHER" id="PTHR30489:SF0">
    <property type="entry name" value="LIPOPROTEIN-RELEASING SYSTEM TRANSMEMBRANE PROTEIN LOLE"/>
    <property type="match status" value="1"/>
</dbReference>
<comment type="similarity">
    <text evidence="2">Belongs to the ABC-4 integral membrane protein family. LolC/E subfamily.</text>
</comment>
<feature type="domain" description="ABC3 transporter permease C-terminal" evidence="8">
    <location>
        <begin position="258"/>
        <end position="381"/>
    </location>
</feature>
<feature type="transmembrane region" description="Helical" evidence="7">
    <location>
        <begin position="298"/>
        <end position="329"/>
    </location>
</feature>
<feature type="transmembrane region" description="Helical" evidence="7">
    <location>
        <begin position="25"/>
        <end position="51"/>
    </location>
</feature>
<feature type="transmembrane region" description="Helical" evidence="7">
    <location>
        <begin position="356"/>
        <end position="376"/>
    </location>
</feature>
<dbReference type="Pfam" id="PF12704">
    <property type="entry name" value="MacB_PCD"/>
    <property type="match status" value="1"/>
</dbReference>
<name>A0A7C2VGD2_9AQUI</name>
<evidence type="ECO:0000259" key="9">
    <source>
        <dbReference type="Pfam" id="PF12704"/>
    </source>
</evidence>
<evidence type="ECO:0000256" key="4">
    <source>
        <dbReference type="ARBA" id="ARBA00022692"/>
    </source>
</evidence>
<evidence type="ECO:0000259" key="8">
    <source>
        <dbReference type="Pfam" id="PF02687"/>
    </source>
</evidence>
<comment type="caution">
    <text evidence="10">The sequence shown here is derived from an EMBL/GenBank/DDBJ whole genome shotgun (WGS) entry which is preliminary data.</text>
</comment>
<dbReference type="InterPro" id="IPR025857">
    <property type="entry name" value="MacB_PCD"/>
</dbReference>
<dbReference type="Pfam" id="PF02687">
    <property type="entry name" value="FtsX"/>
    <property type="match status" value="1"/>
</dbReference>
<dbReference type="PANTHER" id="PTHR30489">
    <property type="entry name" value="LIPOPROTEIN-RELEASING SYSTEM TRANSMEMBRANE PROTEIN LOLE"/>
    <property type="match status" value="1"/>
</dbReference>
<keyword evidence="3" id="KW-1003">Cell membrane</keyword>
<keyword evidence="5 7" id="KW-1133">Transmembrane helix</keyword>
<proteinExistence type="inferred from homology"/>
<gene>
    <name evidence="10" type="ORF">ENO47_07020</name>
</gene>
<reference evidence="10" key="1">
    <citation type="journal article" date="2020" name="mSystems">
        <title>Genome- and Community-Level Interaction Insights into Carbon Utilization and Element Cycling Functions of Hydrothermarchaeota in Hydrothermal Sediment.</title>
        <authorList>
            <person name="Zhou Z."/>
            <person name="Liu Y."/>
            <person name="Xu W."/>
            <person name="Pan J."/>
            <person name="Luo Z.H."/>
            <person name="Li M."/>
        </authorList>
    </citation>
    <scope>NUCLEOTIDE SEQUENCE [LARGE SCALE GENOMIC DNA]</scope>
    <source>
        <strain evidence="10">SpSt-132</strain>
    </source>
</reference>
<comment type="subcellular location">
    <subcellularLocation>
        <location evidence="1">Cell membrane</location>
        <topology evidence="1">Multi-pass membrane protein</topology>
    </subcellularLocation>
</comment>